<dbReference type="InterPro" id="IPR006068">
    <property type="entry name" value="ATPase_P-typ_cation-transptr_C"/>
</dbReference>
<dbReference type="Pfam" id="PF00122">
    <property type="entry name" value="E1-E2_ATPase"/>
    <property type="match status" value="1"/>
</dbReference>
<keyword evidence="8 14" id="KW-0067">ATP-binding</keyword>
<feature type="transmembrane region" description="Helical" evidence="14">
    <location>
        <begin position="919"/>
        <end position="942"/>
    </location>
</feature>
<dbReference type="EMBL" id="BLAL01000054">
    <property type="protein sequence ID" value="GES81405.1"/>
    <property type="molecule type" value="Genomic_DNA"/>
</dbReference>
<dbReference type="Proteomes" id="UP000615446">
    <property type="component" value="Unassembled WGS sequence"/>
</dbReference>
<feature type="domain" description="Cation-transporting P-type ATPase C-terminal" evidence="16">
    <location>
        <begin position="766"/>
        <end position="942"/>
    </location>
</feature>
<dbReference type="InterPro" id="IPR004014">
    <property type="entry name" value="ATPase_P-typ_cation-transptr_N"/>
</dbReference>
<evidence type="ECO:0000259" key="15">
    <source>
        <dbReference type="Pfam" id="PF00122"/>
    </source>
</evidence>
<organism evidence="18 19">
    <name type="scientific">Rhizophagus clarus</name>
    <dbReference type="NCBI Taxonomy" id="94130"/>
    <lineage>
        <taxon>Eukaryota</taxon>
        <taxon>Fungi</taxon>
        <taxon>Fungi incertae sedis</taxon>
        <taxon>Mucoromycota</taxon>
        <taxon>Glomeromycotina</taxon>
        <taxon>Glomeromycetes</taxon>
        <taxon>Glomerales</taxon>
        <taxon>Glomeraceae</taxon>
        <taxon>Rhizophagus</taxon>
    </lineage>
</organism>
<dbReference type="InterPro" id="IPR018303">
    <property type="entry name" value="ATPase_P-typ_P_site"/>
</dbReference>
<dbReference type="Pfam" id="PF13246">
    <property type="entry name" value="Cation_ATPase"/>
    <property type="match status" value="1"/>
</dbReference>
<dbReference type="InterPro" id="IPR059000">
    <property type="entry name" value="ATPase_P-type_domA"/>
</dbReference>
<dbReference type="NCBIfam" id="TIGR01517">
    <property type="entry name" value="ATPase-IIB_Ca"/>
    <property type="match status" value="1"/>
</dbReference>
<name>A0A8H3L967_9GLOM</name>
<reference evidence="18" key="1">
    <citation type="submission" date="2019-10" db="EMBL/GenBank/DDBJ databases">
        <title>Conservation and host-specific expression of non-tandemly repeated heterogenous ribosome RNA gene in arbuscular mycorrhizal fungi.</title>
        <authorList>
            <person name="Maeda T."/>
            <person name="Kobayashi Y."/>
            <person name="Nakagawa T."/>
            <person name="Ezawa T."/>
            <person name="Yamaguchi K."/>
            <person name="Bino T."/>
            <person name="Nishimoto Y."/>
            <person name="Shigenobu S."/>
            <person name="Kawaguchi M."/>
        </authorList>
    </citation>
    <scope>NUCLEOTIDE SEQUENCE</scope>
    <source>
        <strain evidence="18">HR1</strain>
    </source>
</reference>
<dbReference type="PRINTS" id="PR00121">
    <property type="entry name" value="NAKATPASE"/>
</dbReference>
<evidence type="ECO:0000256" key="4">
    <source>
        <dbReference type="ARBA" id="ARBA00022692"/>
    </source>
</evidence>
<dbReference type="SUPFAM" id="SSF81665">
    <property type="entry name" value="Calcium ATPase, transmembrane domain M"/>
    <property type="match status" value="1"/>
</dbReference>
<evidence type="ECO:0000256" key="5">
    <source>
        <dbReference type="ARBA" id="ARBA00022723"/>
    </source>
</evidence>
<feature type="transmembrane region" description="Helical" evidence="14">
    <location>
        <begin position="889"/>
        <end position="907"/>
    </location>
</feature>
<evidence type="ECO:0000256" key="14">
    <source>
        <dbReference type="RuleBase" id="RU361146"/>
    </source>
</evidence>
<dbReference type="PANTHER" id="PTHR24093:SF369">
    <property type="entry name" value="CALCIUM-TRANSPORTING ATPASE"/>
    <property type="match status" value="1"/>
</dbReference>
<dbReference type="InterPro" id="IPR036412">
    <property type="entry name" value="HAD-like_sf"/>
</dbReference>
<dbReference type="GO" id="GO:0005886">
    <property type="term" value="C:plasma membrane"/>
    <property type="evidence" value="ECO:0007669"/>
    <property type="project" value="TreeGrafter"/>
</dbReference>
<dbReference type="SUPFAM" id="SSF81653">
    <property type="entry name" value="Calcium ATPase, transduction domain A"/>
    <property type="match status" value="1"/>
</dbReference>
<dbReference type="GO" id="GO:0046872">
    <property type="term" value="F:metal ion binding"/>
    <property type="evidence" value="ECO:0007669"/>
    <property type="project" value="UniProtKB-KW"/>
</dbReference>
<evidence type="ECO:0000256" key="8">
    <source>
        <dbReference type="ARBA" id="ARBA00022840"/>
    </source>
</evidence>
<dbReference type="GO" id="GO:0005388">
    <property type="term" value="F:P-type calcium transporter activity"/>
    <property type="evidence" value="ECO:0007669"/>
    <property type="project" value="UniProtKB-EC"/>
</dbReference>
<dbReference type="InterPro" id="IPR023299">
    <property type="entry name" value="ATPase_P-typ_cyto_dom_N"/>
</dbReference>
<comment type="caution">
    <text evidence="18">The sequence shown here is derived from an EMBL/GenBank/DDBJ whole genome shotgun (WGS) entry which is preliminary data.</text>
</comment>
<evidence type="ECO:0000259" key="16">
    <source>
        <dbReference type="Pfam" id="PF00689"/>
    </source>
</evidence>
<feature type="domain" description="Cation-transporting P-type ATPase N-terminal" evidence="17">
    <location>
        <begin position="38"/>
        <end position="108"/>
    </location>
</feature>
<dbReference type="Gene3D" id="1.20.1110.10">
    <property type="entry name" value="Calcium-transporting ATPase, transmembrane domain"/>
    <property type="match status" value="1"/>
</dbReference>
<dbReference type="InterPro" id="IPR008250">
    <property type="entry name" value="ATPase_P-typ_transduc_dom_A_sf"/>
</dbReference>
<dbReference type="FunFam" id="2.70.150.10:FF:000028">
    <property type="entry name" value="Calcium-transporting ATPase"/>
    <property type="match status" value="1"/>
</dbReference>
<evidence type="ECO:0000256" key="11">
    <source>
        <dbReference type="ARBA" id="ARBA00022989"/>
    </source>
</evidence>
<evidence type="ECO:0000256" key="6">
    <source>
        <dbReference type="ARBA" id="ARBA00022741"/>
    </source>
</evidence>
<dbReference type="FunFam" id="3.40.50.1000:FF:000193">
    <property type="entry name" value="Plasma membrane calcium-transporting ATPase 2"/>
    <property type="match status" value="1"/>
</dbReference>
<dbReference type="NCBIfam" id="TIGR01494">
    <property type="entry name" value="ATPase_P-type"/>
    <property type="match status" value="2"/>
</dbReference>
<dbReference type="Pfam" id="PF00689">
    <property type="entry name" value="Cation_ATPase_C"/>
    <property type="match status" value="1"/>
</dbReference>
<sequence length="999" mass="111249">MPAENSQEREPLLSFKFKPEELSELLDPKNPELLMKYGGTEKILEGLRVDPTIGISSDEGSDTSFQERQKVFGKNIIPEVAQRSLFTLIWKLCLDQTLITLSITALMSLVIDIDEDVGWVEGTATITAVAVVVLTHAINDYQKEKVFRKLNKREEGTFSILRSGKKQQVNGSEIIVGDILFLEPGNIVPVDCILLNGHNLTCDESHATGESDLIKKGHVKDGMDPFILSGTEVFDGTGTCVVIAVGTYSFFGKTMMAICGNDSGTKVISISEMLLNILDINKEMILEALCKIITQLCGAFASFYGLVMAIVNVISLPEMLFEALDERVTQLDDATSTLTFAYASAQMLKDNFLVRVLSACKTLGDITVLCSDKTGTLTQNKMFVIEGIIGQKKFENKSQINDWKCKVATSTYDVLVQGIINNSSAFENKDENGNINFVGNKTECALLDFITSFGVDHKEIRTSTEPVKVYPFTSERKTMTTIIKLSCNGPCHEKEPATKDYRVHVKGAHEMVLEACTHYVDVEGKVQKLDGSVKQTISWNVLSIADKALRTICFAYRDLTTSEFEQLSDGPPLNNLVYLGLVGIQELLRPGVKESIETLKKAGVIVKMITGDNQTTANAIARDTGILTRSGLSMKGPEFRKKSDDELKVIVPRLQVLARSSPADKDRIVKWLKENGEMVAVTGDGTNDGPALKSADIGFSMGITGTEIAKEASSIILMDDDFNSIVKAIKWGRAVKANVRKFLQFQFTIDITAIILSFITAIMNKSFLTAVQLLCIKFIMGSLSALALSTELPTNELLNRNPISKNKRLINFRMWKMIFGQAIFQITIIFFILTMGPVIFNLSNSKEDIEVLNTLVFNTYAFLQIFNIINCRNTDDNLNVFENIFNNYIFTMIQILLIIGQFFIVEYSNRVFGTVSLRWYQWLITILIGFLSLPVGFIIRLIPNTFVSESILNEDHKPMISQARMRLGSSIEDVMIQNKIISTLRGKKKKKLNLNNILR</sequence>
<feature type="transmembrane region" description="Helical" evidence="14">
    <location>
        <begin position="818"/>
        <end position="839"/>
    </location>
</feature>
<keyword evidence="13 14" id="KW-0472">Membrane</keyword>
<evidence type="ECO:0000259" key="17">
    <source>
        <dbReference type="Pfam" id="PF00690"/>
    </source>
</evidence>
<dbReference type="PROSITE" id="PS00154">
    <property type="entry name" value="ATPASE_E1_E2"/>
    <property type="match status" value="1"/>
</dbReference>
<keyword evidence="6 14" id="KW-0547">Nucleotide-binding</keyword>
<evidence type="ECO:0000256" key="1">
    <source>
        <dbReference type="ARBA" id="ARBA00004127"/>
    </source>
</evidence>
<evidence type="ECO:0000256" key="3">
    <source>
        <dbReference type="ARBA" id="ARBA00022568"/>
    </source>
</evidence>
<comment type="function">
    <text evidence="14">Catalyzes the hydrolysis of ATP coupled with the transport of calcium.</text>
</comment>
<evidence type="ECO:0000313" key="18">
    <source>
        <dbReference type="EMBL" id="GES81405.1"/>
    </source>
</evidence>
<dbReference type="Gene3D" id="2.70.150.10">
    <property type="entry name" value="Calcium-transporting ATPase, cytoplasmic transduction domain A"/>
    <property type="match status" value="1"/>
</dbReference>
<dbReference type="GO" id="GO:0012505">
    <property type="term" value="C:endomembrane system"/>
    <property type="evidence" value="ECO:0007669"/>
    <property type="project" value="UniProtKB-SubCell"/>
</dbReference>
<dbReference type="GO" id="GO:0016887">
    <property type="term" value="F:ATP hydrolysis activity"/>
    <property type="evidence" value="ECO:0007669"/>
    <property type="project" value="InterPro"/>
</dbReference>
<keyword evidence="4 14" id="KW-0812">Transmembrane</keyword>
<evidence type="ECO:0000256" key="12">
    <source>
        <dbReference type="ARBA" id="ARBA00023065"/>
    </source>
</evidence>
<dbReference type="AlphaFoldDB" id="A0A8H3L967"/>
<evidence type="ECO:0000256" key="9">
    <source>
        <dbReference type="ARBA" id="ARBA00022842"/>
    </source>
</evidence>
<dbReference type="GO" id="GO:0005524">
    <property type="term" value="F:ATP binding"/>
    <property type="evidence" value="ECO:0007669"/>
    <property type="project" value="UniProtKB-KW"/>
</dbReference>
<dbReference type="SFLD" id="SFLDF00027">
    <property type="entry name" value="p-type_atpase"/>
    <property type="match status" value="1"/>
</dbReference>
<dbReference type="FunFam" id="3.40.50.1000:FF:000001">
    <property type="entry name" value="Phospholipid-transporting ATPase IC"/>
    <property type="match status" value="1"/>
</dbReference>
<evidence type="ECO:0000256" key="13">
    <source>
        <dbReference type="ARBA" id="ARBA00023136"/>
    </source>
</evidence>
<keyword evidence="11 14" id="KW-1133">Transmembrane helix</keyword>
<evidence type="ECO:0000256" key="2">
    <source>
        <dbReference type="ARBA" id="ARBA00022448"/>
    </source>
</evidence>
<dbReference type="SFLD" id="SFLDG00002">
    <property type="entry name" value="C1.7:_P-type_atpase_like"/>
    <property type="match status" value="1"/>
</dbReference>
<comment type="caution">
    <text evidence="14">Lacks conserved residue(s) required for the propagation of feature annotation.</text>
</comment>
<dbReference type="PANTHER" id="PTHR24093">
    <property type="entry name" value="CATION TRANSPORTING ATPASE"/>
    <property type="match status" value="1"/>
</dbReference>
<evidence type="ECO:0000313" key="19">
    <source>
        <dbReference type="Proteomes" id="UP000615446"/>
    </source>
</evidence>
<evidence type="ECO:0000256" key="7">
    <source>
        <dbReference type="ARBA" id="ARBA00022837"/>
    </source>
</evidence>
<dbReference type="SUPFAM" id="SSF81660">
    <property type="entry name" value="Metal cation-transporting ATPase, ATP-binding domain N"/>
    <property type="match status" value="1"/>
</dbReference>
<dbReference type="Pfam" id="PF00690">
    <property type="entry name" value="Cation_ATPase_N"/>
    <property type="match status" value="1"/>
</dbReference>
<dbReference type="SFLD" id="SFLDS00003">
    <property type="entry name" value="Haloacid_Dehalogenase"/>
    <property type="match status" value="1"/>
</dbReference>
<gene>
    <name evidence="18" type="ORF">RCL2_000865000</name>
</gene>
<dbReference type="Gene3D" id="3.40.1110.10">
    <property type="entry name" value="Calcium-transporting ATPase, cytoplasmic domain N"/>
    <property type="match status" value="1"/>
</dbReference>
<comment type="similarity">
    <text evidence="14">Belongs to the cation transport ATPase (P-type) (TC 3.A.3) family.</text>
</comment>
<dbReference type="InterPro" id="IPR006408">
    <property type="entry name" value="P-type_ATPase_IIB"/>
</dbReference>
<dbReference type="InterPro" id="IPR001757">
    <property type="entry name" value="P_typ_ATPase"/>
</dbReference>
<dbReference type="InterPro" id="IPR023298">
    <property type="entry name" value="ATPase_P-typ_TM_dom_sf"/>
</dbReference>
<keyword evidence="7 14" id="KW-0106">Calcium</keyword>
<keyword evidence="9" id="KW-0460">Magnesium</keyword>
<keyword evidence="12 14" id="KW-0406">Ion transport</keyword>
<dbReference type="InterPro" id="IPR044492">
    <property type="entry name" value="P_typ_ATPase_HD_dom"/>
</dbReference>
<evidence type="ECO:0000256" key="10">
    <source>
        <dbReference type="ARBA" id="ARBA00022967"/>
    </source>
</evidence>
<dbReference type="InterPro" id="IPR023214">
    <property type="entry name" value="HAD_sf"/>
</dbReference>
<keyword evidence="10" id="KW-1278">Translocase</keyword>
<dbReference type="PRINTS" id="PR00119">
    <property type="entry name" value="CATATPASE"/>
</dbReference>
<feature type="transmembrane region" description="Helical" evidence="14">
    <location>
        <begin position="743"/>
        <end position="763"/>
    </location>
</feature>
<comment type="catalytic activity">
    <reaction evidence="14">
        <text>Ca(2+)(in) + ATP + H2O = Ca(2+)(out) + ADP + phosphate + H(+)</text>
        <dbReference type="Rhea" id="RHEA:18105"/>
        <dbReference type="ChEBI" id="CHEBI:15377"/>
        <dbReference type="ChEBI" id="CHEBI:15378"/>
        <dbReference type="ChEBI" id="CHEBI:29108"/>
        <dbReference type="ChEBI" id="CHEBI:30616"/>
        <dbReference type="ChEBI" id="CHEBI:43474"/>
        <dbReference type="ChEBI" id="CHEBI:456216"/>
        <dbReference type="EC" id="7.2.2.10"/>
    </reaction>
</comment>
<feature type="transmembrane region" description="Helical" evidence="14">
    <location>
        <begin position="292"/>
        <end position="314"/>
    </location>
</feature>
<protein>
    <recommendedName>
        <fullName evidence="14">Calcium-transporting ATPase</fullName>
        <ecNumber evidence="14">7.2.2.10</ecNumber>
    </recommendedName>
</protein>
<feature type="transmembrane region" description="Helical" evidence="14">
    <location>
        <begin position="851"/>
        <end position="869"/>
    </location>
</feature>
<proteinExistence type="inferred from homology"/>
<dbReference type="GO" id="GO:0006874">
    <property type="term" value="P:intracellular calcium ion homeostasis"/>
    <property type="evidence" value="ECO:0007669"/>
    <property type="project" value="TreeGrafter"/>
</dbReference>
<dbReference type="SUPFAM" id="SSF56784">
    <property type="entry name" value="HAD-like"/>
    <property type="match status" value="1"/>
</dbReference>
<keyword evidence="5" id="KW-0479">Metal-binding</keyword>
<comment type="subcellular location">
    <subcellularLocation>
        <location evidence="1">Endomembrane system</location>
        <topology evidence="1">Multi-pass membrane protein</topology>
    </subcellularLocation>
    <subcellularLocation>
        <location evidence="14">Membrane</location>
        <topology evidence="14">Multi-pass membrane protein</topology>
    </subcellularLocation>
</comment>
<keyword evidence="3 14" id="KW-0109">Calcium transport</keyword>
<keyword evidence="2 14" id="KW-0813">Transport</keyword>
<accession>A0A8H3L967</accession>
<dbReference type="Gene3D" id="3.40.50.1000">
    <property type="entry name" value="HAD superfamily/HAD-like"/>
    <property type="match status" value="1"/>
</dbReference>
<dbReference type="OrthoDB" id="3352408at2759"/>
<dbReference type="EC" id="7.2.2.10" evidence="14"/>
<feature type="domain" description="P-type ATPase A" evidence="15">
    <location>
        <begin position="159"/>
        <end position="255"/>
    </location>
</feature>